<evidence type="ECO:0000313" key="2">
    <source>
        <dbReference type="EMBL" id="MFD2117541.1"/>
    </source>
</evidence>
<sequence length="87" mass="9773">MKLIWTILLVASLVALLFLWIKHKLSWSWFWKLSLQVVVAAVAIYIINVWQVIPQITIPINPVTIVTLVVLGIPGAMLLAGLQLFIV</sequence>
<proteinExistence type="predicted"/>
<feature type="transmembrane region" description="Helical" evidence="1">
    <location>
        <begin position="65"/>
        <end position="86"/>
    </location>
</feature>
<reference evidence="3" key="1">
    <citation type="journal article" date="2019" name="Int. J. Syst. Evol. Microbiol.">
        <title>The Global Catalogue of Microorganisms (GCM) 10K type strain sequencing project: providing services to taxonomists for standard genome sequencing and annotation.</title>
        <authorList>
            <consortium name="The Broad Institute Genomics Platform"/>
            <consortium name="The Broad Institute Genome Sequencing Center for Infectious Disease"/>
            <person name="Wu L."/>
            <person name="Ma J."/>
        </authorList>
    </citation>
    <scope>NUCLEOTIDE SEQUENCE [LARGE SCALE GENOMIC DNA]</scope>
    <source>
        <strain evidence="3">GH52</strain>
    </source>
</reference>
<comment type="caution">
    <text evidence="2">The sequence shown here is derived from an EMBL/GenBank/DDBJ whole genome shotgun (WGS) entry which is preliminary data.</text>
</comment>
<dbReference type="RefSeq" id="WP_377774786.1">
    <property type="nucleotide sequence ID" value="NZ_JBHUHO010000040.1"/>
</dbReference>
<dbReference type="Proteomes" id="UP001597362">
    <property type="component" value="Unassembled WGS sequence"/>
</dbReference>
<protein>
    <submittedName>
        <fullName evidence="2">Pro-sigmaK processing inhibitor BofA family protein</fullName>
    </submittedName>
</protein>
<feature type="transmembrane region" description="Helical" evidence="1">
    <location>
        <begin position="29"/>
        <end position="53"/>
    </location>
</feature>
<evidence type="ECO:0000256" key="1">
    <source>
        <dbReference type="SAM" id="Phobius"/>
    </source>
</evidence>
<dbReference type="InterPro" id="IPR010001">
    <property type="entry name" value="BofA"/>
</dbReference>
<keyword evidence="1" id="KW-0472">Membrane</keyword>
<keyword evidence="1" id="KW-0812">Transmembrane</keyword>
<keyword evidence="1" id="KW-1133">Transmembrane helix</keyword>
<organism evidence="2 3">
    <name type="scientific">Paenibacillus yanchengensis</name>
    <dbReference type="NCBI Taxonomy" id="2035833"/>
    <lineage>
        <taxon>Bacteria</taxon>
        <taxon>Bacillati</taxon>
        <taxon>Bacillota</taxon>
        <taxon>Bacilli</taxon>
        <taxon>Bacillales</taxon>
        <taxon>Paenibacillaceae</taxon>
        <taxon>Paenibacillus</taxon>
    </lineage>
</organism>
<name>A0ABW4YP70_9BACL</name>
<evidence type="ECO:0000313" key="3">
    <source>
        <dbReference type="Proteomes" id="UP001597362"/>
    </source>
</evidence>
<dbReference type="EMBL" id="JBHUHO010000040">
    <property type="protein sequence ID" value="MFD2117541.1"/>
    <property type="molecule type" value="Genomic_DNA"/>
</dbReference>
<dbReference type="Pfam" id="PF07441">
    <property type="entry name" value="BofA"/>
    <property type="match status" value="1"/>
</dbReference>
<keyword evidence="3" id="KW-1185">Reference proteome</keyword>
<accession>A0ABW4YP70</accession>
<gene>
    <name evidence="2" type="ORF">ACFSJH_17560</name>
</gene>